<evidence type="ECO:0000256" key="1">
    <source>
        <dbReference type="SAM" id="Phobius"/>
    </source>
</evidence>
<reference evidence="3" key="1">
    <citation type="submission" date="2016-10" db="EMBL/GenBank/DDBJ databases">
        <authorList>
            <person name="Varghese N."/>
            <person name="Submissions S."/>
        </authorList>
    </citation>
    <scope>NUCLEOTIDE SEQUENCE [LARGE SCALE GENOMIC DNA]</scope>
    <source>
        <strain evidence="3">BS3660</strain>
    </source>
</reference>
<dbReference type="AlphaFoldDB" id="A0A1H4Q6K6"/>
<protein>
    <recommendedName>
        <fullName evidence="4">DUF3087 domain-containing protein</fullName>
    </recommendedName>
</protein>
<evidence type="ECO:0000313" key="2">
    <source>
        <dbReference type="EMBL" id="SEC15233.1"/>
    </source>
</evidence>
<gene>
    <name evidence="2" type="ORF">SAMN04490187_3365</name>
</gene>
<sequence length="196" mass="22188">MARSLFASNPFLPLKLRKPDAMFEIQPMNAQTYRQQTRRSTIIIALIFLALAMVLSTAAVALFGTPGGDNLRFNAGGVFVAVLAMAALMRKVFWRQEWMAPAVYSWQLKRSLMSVTNVMHHVTTAVEKGDPVAMKLLRFYHLGLNQMHQLDGNSSDHGQFLREMDQHKERMQALGIDTEQTRLDPAWLEAVKQASR</sequence>
<keyword evidence="3" id="KW-1185">Reference proteome</keyword>
<organism evidence="2 3">
    <name type="scientific">Pseudomonas jessenii</name>
    <dbReference type="NCBI Taxonomy" id="77298"/>
    <lineage>
        <taxon>Bacteria</taxon>
        <taxon>Pseudomonadati</taxon>
        <taxon>Pseudomonadota</taxon>
        <taxon>Gammaproteobacteria</taxon>
        <taxon>Pseudomonadales</taxon>
        <taxon>Pseudomonadaceae</taxon>
        <taxon>Pseudomonas</taxon>
    </lineage>
</organism>
<evidence type="ECO:0008006" key="4">
    <source>
        <dbReference type="Google" id="ProtNLM"/>
    </source>
</evidence>
<dbReference type="InterPro" id="IPR021438">
    <property type="entry name" value="DUF3087"/>
</dbReference>
<proteinExistence type="predicted"/>
<dbReference type="Proteomes" id="UP000198542">
    <property type="component" value="Unassembled WGS sequence"/>
</dbReference>
<feature type="transmembrane region" description="Helical" evidence="1">
    <location>
        <begin position="42"/>
        <end position="65"/>
    </location>
</feature>
<name>A0A1H4Q6K6_PSEJE</name>
<keyword evidence="1" id="KW-0812">Transmembrane</keyword>
<keyword evidence="1" id="KW-1133">Transmembrane helix</keyword>
<dbReference type="Pfam" id="PF11286">
    <property type="entry name" value="DUF3087"/>
    <property type="match status" value="1"/>
</dbReference>
<evidence type="ECO:0000313" key="3">
    <source>
        <dbReference type="Proteomes" id="UP000198542"/>
    </source>
</evidence>
<dbReference type="EMBL" id="FNTC01000002">
    <property type="protein sequence ID" value="SEC15233.1"/>
    <property type="molecule type" value="Genomic_DNA"/>
</dbReference>
<accession>A0A1H4Q6K6</accession>
<keyword evidence="1" id="KW-0472">Membrane</keyword>
<feature type="transmembrane region" description="Helical" evidence="1">
    <location>
        <begin position="71"/>
        <end position="89"/>
    </location>
</feature>